<evidence type="ECO:0000313" key="4">
    <source>
        <dbReference type="EMBL" id="MER2249735.1"/>
    </source>
</evidence>
<comment type="caution">
    <text evidence="4">The sequence shown here is derived from an EMBL/GenBank/DDBJ whole genome shotgun (WGS) entry which is preliminary data.</text>
</comment>
<dbReference type="Gene3D" id="3.40.50.720">
    <property type="entry name" value="NAD(P)-binding Rossmann-like Domain"/>
    <property type="match status" value="1"/>
</dbReference>
<dbReference type="Pfam" id="PF05368">
    <property type="entry name" value="NmrA"/>
    <property type="match status" value="1"/>
</dbReference>
<protein>
    <submittedName>
        <fullName evidence="4">NmrA family NAD(P)-binding protein</fullName>
    </submittedName>
</protein>
<dbReference type="Proteomes" id="UP001480955">
    <property type="component" value="Unassembled WGS sequence"/>
</dbReference>
<proteinExistence type="predicted"/>
<evidence type="ECO:0000259" key="3">
    <source>
        <dbReference type="Pfam" id="PF05368"/>
    </source>
</evidence>
<organism evidence="4 5">
    <name type="scientific">Methylorubrum podarium</name>
    <dbReference type="NCBI Taxonomy" id="200476"/>
    <lineage>
        <taxon>Bacteria</taxon>
        <taxon>Pseudomonadati</taxon>
        <taxon>Pseudomonadota</taxon>
        <taxon>Alphaproteobacteria</taxon>
        <taxon>Hyphomicrobiales</taxon>
        <taxon>Methylobacteriaceae</taxon>
        <taxon>Methylorubrum</taxon>
    </lineage>
</organism>
<evidence type="ECO:0000256" key="2">
    <source>
        <dbReference type="ARBA" id="ARBA00023002"/>
    </source>
</evidence>
<dbReference type="RefSeq" id="WP_350393377.1">
    <property type="nucleotide sequence ID" value="NZ_JBELQE010000048.1"/>
</dbReference>
<dbReference type="InterPro" id="IPR051609">
    <property type="entry name" value="NmrA/Isoflavone_reductase-like"/>
</dbReference>
<dbReference type="InterPro" id="IPR008030">
    <property type="entry name" value="NmrA-like"/>
</dbReference>
<feature type="domain" description="NmrA-like" evidence="3">
    <location>
        <begin position="9"/>
        <end position="230"/>
    </location>
</feature>
<dbReference type="SUPFAM" id="SSF51735">
    <property type="entry name" value="NAD(P)-binding Rossmann-fold domains"/>
    <property type="match status" value="1"/>
</dbReference>
<dbReference type="PANTHER" id="PTHR47706">
    <property type="entry name" value="NMRA-LIKE FAMILY PROTEIN"/>
    <property type="match status" value="1"/>
</dbReference>
<keyword evidence="5" id="KW-1185">Reference proteome</keyword>
<dbReference type="PANTHER" id="PTHR47706:SF1">
    <property type="entry name" value="CIPA-LIKE, PUTATIVE (AFU_ORTHOLOGUE AFUA_1G12460)-RELATED"/>
    <property type="match status" value="1"/>
</dbReference>
<evidence type="ECO:0000313" key="5">
    <source>
        <dbReference type="Proteomes" id="UP001480955"/>
    </source>
</evidence>
<keyword evidence="2" id="KW-0560">Oxidoreductase</keyword>
<dbReference type="EMBL" id="JBELQE010000048">
    <property type="protein sequence ID" value="MER2249735.1"/>
    <property type="molecule type" value="Genomic_DNA"/>
</dbReference>
<sequence length="300" mass="32193">MSDEARPEVVMAGATGGLGLRIARALRQRGASVRAVIRPATSSERTAPLESAGATLVRTDLKDAPGLARACRGATCVISALNGLEETILDGQTALLEAAVAAGAPRFIPSDFALDFTRTEPGGNRNLDLRRRFHERLDRAPVRATSILNGGFMDMLTAQMPLIQFGWRRVLYWGDADQPLDFTAMDDVAAYTAAAALDRDAPRILRIAGEVVSARGLAEAASDMTGERFKTLRMGGVGSLGAMIAVGRILAPGRGKVFPVWQGMQYLRDMFGGAGKLDPLDNGRYPGLRWVGVREVLSRR</sequence>
<evidence type="ECO:0000256" key="1">
    <source>
        <dbReference type="ARBA" id="ARBA00022857"/>
    </source>
</evidence>
<accession>A0ABV1QK26</accession>
<keyword evidence="1" id="KW-0521">NADP</keyword>
<reference evidence="4 5" key="1">
    <citation type="submission" date="2024-06" db="EMBL/GenBank/DDBJ databases">
        <authorList>
            <person name="Campbell A.G."/>
        </authorList>
    </citation>
    <scope>NUCLEOTIDE SEQUENCE [LARGE SCALE GENOMIC DNA]</scope>
    <source>
        <strain evidence="4 5">EM12</strain>
    </source>
</reference>
<gene>
    <name evidence="4" type="ORF">ABS772_07390</name>
</gene>
<name>A0ABV1QK26_9HYPH</name>
<dbReference type="InterPro" id="IPR036291">
    <property type="entry name" value="NAD(P)-bd_dom_sf"/>
</dbReference>